<proteinExistence type="predicted"/>
<dbReference type="AlphaFoldDB" id="A0A179G2Y7"/>
<accession>A0A179G2Y7</accession>
<feature type="region of interest" description="Disordered" evidence="1">
    <location>
        <begin position="81"/>
        <end position="127"/>
    </location>
</feature>
<dbReference type="Proteomes" id="UP000078340">
    <property type="component" value="Unassembled WGS sequence"/>
</dbReference>
<evidence type="ECO:0000313" key="4">
    <source>
        <dbReference type="Proteomes" id="UP000078240"/>
    </source>
</evidence>
<evidence type="ECO:0000256" key="1">
    <source>
        <dbReference type="SAM" id="MobiDB-lite"/>
    </source>
</evidence>
<dbReference type="Proteomes" id="UP000078240">
    <property type="component" value="Unassembled WGS sequence"/>
</dbReference>
<evidence type="ECO:0000313" key="2">
    <source>
        <dbReference type="EMBL" id="OAQ71741.1"/>
    </source>
</evidence>
<sequence>MHKSQVRQRHHSPCSRHPPVLPCDLVYRALPSPLSWPPLPAEGLLLRLRRGCAQTSWSRLMIRQCPASPAPVAVALAGLETPSSTRQMNPWPVEASPTAGGSGTAGPSGGKVSSGCRAAIGTGDGRC</sequence>
<dbReference type="EMBL" id="LSBH01000010">
    <property type="protein sequence ID" value="OAQ71741.1"/>
    <property type="molecule type" value="Genomic_DNA"/>
</dbReference>
<reference evidence="2 4" key="1">
    <citation type="submission" date="2016-01" db="EMBL/GenBank/DDBJ databases">
        <title>Biosynthesis of antibiotic leucinostatins and their inhibition on Phytophthora in bio-control Purpureocillium lilacinum.</title>
        <authorList>
            <person name="Wang G."/>
            <person name="Liu Z."/>
            <person name="Lin R."/>
            <person name="Li E."/>
            <person name="Mao Z."/>
            <person name="Ling J."/>
            <person name="Yin W."/>
            <person name="Xie B."/>
        </authorList>
    </citation>
    <scope>NUCLEOTIDE SEQUENCE [LARGE SCALE GENOMIC DNA]</scope>
    <source>
        <strain evidence="2">PLBJ-1</strain>
        <strain evidence="3">PLFJ-1</strain>
    </source>
</reference>
<feature type="compositionally biased region" description="Gly residues" evidence="1">
    <location>
        <begin position="100"/>
        <end position="109"/>
    </location>
</feature>
<comment type="caution">
    <text evidence="2">The sequence shown here is derived from an EMBL/GenBank/DDBJ whole genome shotgun (WGS) entry which is preliminary data.</text>
</comment>
<gene>
    <name evidence="2" type="ORF">VFPBJ_10520</name>
    <name evidence="3" type="ORF">VFPFJ_01975</name>
</gene>
<organism evidence="2 4">
    <name type="scientific">Purpureocillium lilacinum</name>
    <name type="common">Paecilomyces lilacinus</name>
    <dbReference type="NCBI Taxonomy" id="33203"/>
    <lineage>
        <taxon>Eukaryota</taxon>
        <taxon>Fungi</taxon>
        <taxon>Dikarya</taxon>
        <taxon>Ascomycota</taxon>
        <taxon>Pezizomycotina</taxon>
        <taxon>Sordariomycetes</taxon>
        <taxon>Hypocreomycetidae</taxon>
        <taxon>Hypocreales</taxon>
        <taxon>Ophiocordycipitaceae</taxon>
        <taxon>Purpureocillium</taxon>
    </lineage>
</organism>
<dbReference type="EMBL" id="LSBI01000002">
    <property type="protein sequence ID" value="OAQ92814.1"/>
    <property type="molecule type" value="Genomic_DNA"/>
</dbReference>
<protein>
    <submittedName>
        <fullName evidence="2">Uncharacterized protein</fullName>
    </submittedName>
</protein>
<evidence type="ECO:0000313" key="3">
    <source>
        <dbReference type="EMBL" id="OAQ92814.1"/>
    </source>
</evidence>
<name>A0A179G2Y7_PURLI</name>